<reference evidence="1 2" key="1">
    <citation type="submission" date="2021-03" db="EMBL/GenBank/DDBJ databases">
        <title>Genomic Encyclopedia of Type Strains, Phase IV (KMG-IV): sequencing the most valuable type-strain genomes for metagenomic binning, comparative biology and taxonomic classification.</title>
        <authorList>
            <person name="Goeker M."/>
        </authorList>
    </citation>
    <scope>NUCLEOTIDE SEQUENCE [LARGE SCALE GENOMIC DNA]</scope>
    <source>
        <strain evidence="1 2">DSM 26048</strain>
    </source>
</reference>
<dbReference type="EMBL" id="JAGGLB010000023">
    <property type="protein sequence ID" value="MBP1994188.1"/>
    <property type="molecule type" value="Genomic_DNA"/>
</dbReference>
<evidence type="ECO:0000313" key="2">
    <source>
        <dbReference type="Proteomes" id="UP001519287"/>
    </source>
</evidence>
<name>A0ABS4J302_9BACL</name>
<proteinExistence type="predicted"/>
<gene>
    <name evidence="1" type="ORF">J2Z66_005814</name>
</gene>
<protein>
    <submittedName>
        <fullName evidence="1">Uncharacterized protein</fullName>
    </submittedName>
</protein>
<comment type="caution">
    <text evidence="1">The sequence shown here is derived from an EMBL/GenBank/DDBJ whole genome shotgun (WGS) entry which is preliminary data.</text>
</comment>
<evidence type="ECO:0000313" key="1">
    <source>
        <dbReference type="EMBL" id="MBP1994188.1"/>
    </source>
</evidence>
<accession>A0ABS4J302</accession>
<dbReference type="Proteomes" id="UP001519287">
    <property type="component" value="Unassembled WGS sequence"/>
</dbReference>
<keyword evidence="2" id="KW-1185">Reference proteome</keyword>
<sequence>MGSMSKGGKAIASAFKDLFQPPSYSIPRERIFNSGWSPKPFPPETLSTFEHAHQRTPQSIFLMYEDFQEGLTYACILSWEKD</sequence>
<organism evidence="1 2">
    <name type="scientific">Paenibacillus eucommiae</name>
    <dbReference type="NCBI Taxonomy" id="1355755"/>
    <lineage>
        <taxon>Bacteria</taxon>
        <taxon>Bacillati</taxon>
        <taxon>Bacillota</taxon>
        <taxon>Bacilli</taxon>
        <taxon>Bacillales</taxon>
        <taxon>Paenibacillaceae</taxon>
        <taxon>Paenibacillus</taxon>
    </lineage>
</organism>